<dbReference type="InterPro" id="IPR006311">
    <property type="entry name" value="TAT_signal"/>
</dbReference>
<dbReference type="InterPro" id="IPR000683">
    <property type="entry name" value="Gfo/Idh/MocA-like_OxRdtase_N"/>
</dbReference>
<evidence type="ECO:0000313" key="4">
    <source>
        <dbReference type="Proteomes" id="UP000190852"/>
    </source>
</evidence>
<dbReference type="Pfam" id="PF22725">
    <property type="entry name" value="GFO_IDH_MocA_C3"/>
    <property type="match status" value="1"/>
</dbReference>
<feature type="domain" description="GFO/IDH/MocA-like oxidoreductase" evidence="2">
    <location>
        <begin position="219"/>
        <end position="346"/>
    </location>
</feature>
<dbReference type="AlphaFoldDB" id="A0A1T5CG57"/>
<name>A0A1T5CG57_9BACT</name>
<gene>
    <name evidence="3" type="ORF">SAMN05660349_01878</name>
</gene>
<keyword evidence="4" id="KW-1185">Reference proteome</keyword>
<dbReference type="SUPFAM" id="SSF51735">
    <property type="entry name" value="NAD(P)-binding Rossmann-fold domains"/>
    <property type="match status" value="1"/>
</dbReference>
<dbReference type="Pfam" id="PF01408">
    <property type="entry name" value="GFO_IDH_MocA"/>
    <property type="match status" value="1"/>
</dbReference>
<evidence type="ECO:0000259" key="1">
    <source>
        <dbReference type="Pfam" id="PF01408"/>
    </source>
</evidence>
<dbReference type="PANTHER" id="PTHR43818:SF5">
    <property type="entry name" value="OXIDOREDUCTASE FAMILY PROTEIN"/>
    <property type="match status" value="1"/>
</dbReference>
<protein>
    <submittedName>
        <fullName evidence="3">Tat (Twin-arginine translocation) pathway signal sequence</fullName>
    </submittedName>
</protein>
<dbReference type="PROSITE" id="PS51318">
    <property type="entry name" value="TAT"/>
    <property type="match status" value="1"/>
</dbReference>
<organism evidence="3 4">
    <name type="scientific">Parabacteroides chartae</name>
    <dbReference type="NCBI Taxonomy" id="1037355"/>
    <lineage>
        <taxon>Bacteria</taxon>
        <taxon>Pseudomonadati</taxon>
        <taxon>Bacteroidota</taxon>
        <taxon>Bacteroidia</taxon>
        <taxon>Bacteroidales</taxon>
        <taxon>Tannerellaceae</taxon>
        <taxon>Parabacteroides</taxon>
    </lineage>
</organism>
<dbReference type="NCBIfam" id="TIGR01409">
    <property type="entry name" value="TAT_signal_seq"/>
    <property type="match status" value="1"/>
</dbReference>
<accession>A0A1T5CG57</accession>
<dbReference type="RefSeq" id="WP_079683407.1">
    <property type="nucleotide sequence ID" value="NZ_FUYQ01000012.1"/>
</dbReference>
<dbReference type="InterPro" id="IPR055170">
    <property type="entry name" value="GFO_IDH_MocA-like_dom"/>
</dbReference>
<dbReference type="InterPro" id="IPR050463">
    <property type="entry name" value="Gfo/Idh/MocA_oxidrdct_glycsds"/>
</dbReference>
<dbReference type="GO" id="GO:0000166">
    <property type="term" value="F:nucleotide binding"/>
    <property type="evidence" value="ECO:0007669"/>
    <property type="project" value="InterPro"/>
</dbReference>
<dbReference type="PANTHER" id="PTHR43818">
    <property type="entry name" value="BCDNA.GH03377"/>
    <property type="match status" value="1"/>
</dbReference>
<dbReference type="InterPro" id="IPR036291">
    <property type="entry name" value="NAD(P)-bd_dom_sf"/>
</dbReference>
<reference evidence="4" key="1">
    <citation type="submission" date="2017-02" db="EMBL/GenBank/DDBJ databases">
        <authorList>
            <person name="Varghese N."/>
            <person name="Submissions S."/>
        </authorList>
    </citation>
    <scope>NUCLEOTIDE SEQUENCE [LARGE SCALE GENOMIC DNA]</scope>
    <source>
        <strain evidence="4">DSM 24967</strain>
    </source>
</reference>
<feature type="domain" description="Gfo/Idh/MocA-like oxidoreductase N-terminal" evidence="1">
    <location>
        <begin position="73"/>
        <end position="195"/>
    </location>
</feature>
<evidence type="ECO:0000313" key="3">
    <source>
        <dbReference type="EMBL" id="SKB58492.1"/>
    </source>
</evidence>
<dbReference type="InterPro" id="IPR019546">
    <property type="entry name" value="TAT_signal_bac_arc"/>
</dbReference>
<proteinExistence type="predicted"/>
<dbReference type="SUPFAM" id="SSF55347">
    <property type="entry name" value="Glyceraldehyde-3-phosphate dehydrogenase-like, C-terminal domain"/>
    <property type="match status" value="1"/>
</dbReference>
<sequence>MKKENNLSRRDFLKNSALMGAVGTLGAGAAATAALTSCGGGKTESNVLKPLKEAGTYYVPELTDMAIDGQELKAGVIGCGGRGSGAAINFLNAANGVTIVALGDVFQDRVEGLAKKLKDEKNIEIAADKCFVGLDAYKQVIDSGVDVVIIATPPLFRPEHFKYATEKGKHSFLEKPICVDPTGYRTIVATSKQATAKGLCVVTGTQRHHQRSYVESYKKIMEGTIGEITGGTVYWNQGMLWYKERQAGWSDCEWMIKDWVNWKWLSGDHIVEQHVHNIDVFTWFSGLKPVKAVAFGSRQRRLTGDQYDNFSVDFTMENGIHLHSMCRQIDGCATNVSEFIQGTKGSWDSSTMEIKDLAGNVVWKYDGEAEKANFKQTDPYTLEHANWITHIRSKKPIAQAEETAVSNMAAIMGRESAYTGAETTWDAMTASTIDYTPKDLNLGKMDMSTFVVQVPGKPVEKK</sequence>
<dbReference type="Gene3D" id="3.40.50.720">
    <property type="entry name" value="NAD(P)-binding Rossmann-like Domain"/>
    <property type="match status" value="1"/>
</dbReference>
<evidence type="ECO:0000259" key="2">
    <source>
        <dbReference type="Pfam" id="PF22725"/>
    </source>
</evidence>
<dbReference type="EMBL" id="FUYQ01000012">
    <property type="protein sequence ID" value="SKB58492.1"/>
    <property type="molecule type" value="Genomic_DNA"/>
</dbReference>
<dbReference type="Proteomes" id="UP000190852">
    <property type="component" value="Unassembled WGS sequence"/>
</dbReference>
<dbReference type="Gene3D" id="3.30.360.10">
    <property type="entry name" value="Dihydrodipicolinate Reductase, domain 2"/>
    <property type="match status" value="1"/>
</dbReference>